<reference evidence="1 2" key="1">
    <citation type="submission" date="2019-02" db="EMBL/GenBank/DDBJ databases">
        <title>Genomic Encyclopedia of Archaeal and Bacterial Type Strains, Phase II (KMG-II): from individual species to whole genera.</title>
        <authorList>
            <person name="Goeker M."/>
        </authorList>
    </citation>
    <scope>NUCLEOTIDE SEQUENCE [LARGE SCALE GENOMIC DNA]</scope>
    <source>
        <strain evidence="1 2">DSM 18101</strain>
    </source>
</reference>
<evidence type="ECO:0000313" key="1">
    <source>
        <dbReference type="EMBL" id="RZU38833.1"/>
    </source>
</evidence>
<comment type="caution">
    <text evidence="1">The sequence shown here is derived from an EMBL/GenBank/DDBJ whole genome shotgun (WGS) entry which is preliminary data.</text>
</comment>
<proteinExistence type="predicted"/>
<accession>A0A4Q7YPN0</accession>
<dbReference type="Proteomes" id="UP000292958">
    <property type="component" value="Unassembled WGS sequence"/>
</dbReference>
<keyword evidence="2" id="KW-1185">Reference proteome</keyword>
<evidence type="ECO:0000313" key="2">
    <source>
        <dbReference type="Proteomes" id="UP000292958"/>
    </source>
</evidence>
<organism evidence="1 2">
    <name type="scientific">Edaphobacter modestus</name>
    <dbReference type="NCBI Taxonomy" id="388466"/>
    <lineage>
        <taxon>Bacteria</taxon>
        <taxon>Pseudomonadati</taxon>
        <taxon>Acidobacteriota</taxon>
        <taxon>Terriglobia</taxon>
        <taxon>Terriglobales</taxon>
        <taxon>Acidobacteriaceae</taxon>
        <taxon>Edaphobacter</taxon>
    </lineage>
</organism>
<sequence>MSQVSTAKVPITPAYAQRLVDNTAKITNIDRDATVNQPAYPLFEALLRIKGLTLQPTYTNADVASLFDVSVHTIQSRAADGSLSSRKLIGRARFLPIDLETFLSESKNSGNV</sequence>
<dbReference type="AlphaFoldDB" id="A0A4Q7YPN0"/>
<gene>
    <name evidence="1" type="ORF">BDD14_0118</name>
</gene>
<protein>
    <recommendedName>
        <fullName evidence="3">Helix-turn-helix protein</fullName>
    </recommendedName>
</protein>
<name>A0A4Q7YPN0_9BACT</name>
<dbReference type="OrthoDB" id="123295at2"/>
<evidence type="ECO:0008006" key="3">
    <source>
        <dbReference type="Google" id="ProtNLM"/>
    </source>
</evidence>
<dbReference type="RefSeq" id="WP_130417127.1">
    <property type="nucleotide sequence ID" value="NZ_SHKW01000001.1"/>
</dbReference>
<dbReference type="EMBL" id="SHKW01000001">
    <property type="protein sequence ID" value="RZU38833.1"/>
    <property type="molecule type" value="Genomic_DNA"/>
</dbReference>